<proteinExistence type="predicted"/>
<dbReference type="PANTHER" id="PTHR12110">
    <property type="entry name" value="HYDROXYPYRUVATE ISOMERASE"/>
    <property type="match status" value="1"/>
</dbReference>
<dbReference type="Gene3D" id="3.20.20.150">
    <property type="entry name" value="Divalent-metal-dependent TIM barrel enzymes"/>
    <property type="match status" value="1"/>
</dbReference>
<dbReference type="PANTHER" id="PTHR12110:SF21">
    <property type="entry name" value="XYLOSE ISOMERASE-LIKE TIM BARREL DOMAIN-CONTAINING PROTEIN"/>
    <property type="match status" value="1"/>
</dbReference>
<dbReference type="InterPro" id="IPR050312">
    <property type="entry name" value="IolE/XylAMocC-like"/>
</dbReference>
<dbReference type="EMBL" id="QMQX01000041">
    <property type="protein sequence ID" value="RLE52680.1"/>
    <property type="molecule type" value="Genomic_DNA"/>
</dbReference>
<name>A0A497F183_9CREN</name>
<comment type="caution">
    <text evidence="2">The sequence shown here is derived from an EMBL/GenBank/DDBJ whole genome shotgun (WGS) entry which is preliminary data.</text>
</comment>
<evidence type="ECO:0000259" key="1">
    <source>
        <dbReference type="Pfam" id="PF01261"/>
    </source>
</evidence>
<dbReference type="InterPro" id="IPR036237">
    <property type="entry name" value="Xyl_isomerase-like_sf"/>
</dbReference>
<gene>
    <name evidence="2" type="ORF">DRJ33_03135</name>
</gene>
<organism evidence="2 3">
    <name type="scientific">Thermoproteota archaeon</name>
    <dbReference type="NCBI Taxonomy" id="2056631"/>
    <lineage>
        <taxon>Archaea</taxon>
        <taxon>Thermoproteota</taxon>
    </lineage>
</organism>
<feature type="domain" description="Xylose isomerase-like TIM barrel" evidence="1">
    <location>
        <begin position="23"/>
        <end position="257"/>
    </location>
</feature>
<dbReference type="Proteomes" id="UP000272051">
    <property type="component" value="Unassembled WGS sequence"/>
</dbReference>
<reference evidence="2 3" key="1">
    <citation type="submission" date="2018-06" db="EMBL/GenBank/DDBJ databases">
        <title>Extensive metabolic versatility and redundancy in microbially diverse, dynamic hydrothermal sediments.</title>
        <authorList>
            <person name="Dombrowski N."/>
            <person name="Teske A."/>
            <person name="Baker B.J."/>
        </authorList>
    </citation>
    <scope>NUCLEOTIDE SEQUENCE [LARGE SCALE GENOMIC DNA]</scope>
    <source>
        <strain evidence="2">B34_G17</strain>
    </source>
</reference>
<dbReference type="AlphaFoldDB" id="A0A497F183"/>
<dbReference type="SUPFAM" id="SSF51658">
    <property type="entry name" value="Xylose isomerase-like"/>
    <property type="match status" value="1"/>
</dbReference>
<sequence>MAIVGFPMWLGDWKSWRRKMLEAFEAGFSYVELSLDYPWPLPDHETPKAIVAEAKKLGLDVVFHGCWRDVKLSSPIGCVREASVSYVIDVVEAAGEIYPTYFILHLSTDQAVDQVEGYEDLFVEAAASSLKEVLKAASKVGMEIVIENDPAHFMVTVDQVVSVLERFDDVRFCFDVGHAYAYAARRGRDVDVNELVESWLKALDRKTVGAHVYDCIVRDHWVEEHVTPSEKSQLIQAFVKAARSKPVKLNFITVEAFRKPDGSPARFGELKDIVKLLTDI</sequence>
<accession>A0A497F183</accession>
<dbReference type="InterPro" id="IPR013022">
    <property type="entry name" value="Xyl_isomerase-like_TIM-brl"/>
</dbReference>
<protein>
    <recommendedName>
        <fullName evidence="1">Xylose isomerase-like TIM barrel domain-containing protein</fullName>
    </recommendedName>
</protein>
<evidence type="ECO:0000313" key="2">
    <source>
        <dbReference type="EMBL" id="RLE52680.1"/>
    </source>
</evidence>
<evidence type="ECO:0000313" key="3">
    <source>
        <dbReference type="Proteomes" id="UP000272051"/>
    </source>
</evidence>
<dbReference type="Pfam" id="PF01261">
    <property type="entry name" value="AP_endonuc_2"/>
    <property type="match status" value="1"/>
</dbReference>